<comment type="caution">
    <text evidence="2">The sequence shown here is derived from an EMBL/GenBank/DDBJ whole genome shotgun (WGS) entry which is preliminary data.</text>
</comment>
<dbReference type="SUPFAM" id="SSF55961">
    <property type="entry name" value="Bet v1-like"/>
    <property type="match status" value="1"/>
</dbReference>
<keyword evidence="1" id="KW-1133">Transmembrane helix</keyword>
<keyword evidence="1" id="KW-0472">Membrane</keyword>
<dbReference type="AlphaFoldDB" id="A0A437K7P9"/>
<protein>
    <recommendedName>
        <fullName evidence="4">DoxX-like family protein</fullName>
    </recommendedName>
</protein>
<dbReference type="InterPro" id="IPR025695">
    <property type="entry name" value="DoxX-like"/>
</dbReference>
<dbReference type="Pfam" id="PF13781">
    <property type="entry name" value="DoxX_3"/>
    <property type="match status" value="1"/>
</dbReference>
<feature type="transmembrane region" description="Helical" evidence="1">
    <location>
        <begin position="242"/>
        <end position="265"/>
    </location>
</feature>
<dbReference type="RefSeq" id="WP_127739626.1">
    <property type="nucleotide sequence ID" value="NZ_RZTZ01000008.1"/>
</dbReference>
<organism evidence="2 3">
    <name type="scientific">Niallia taxi</name>
    <dbReference type="NCBI Taxonomy" id="2499688"/>
    <lineage>
        <taxon>Bacteria</taxon>
        <taxon>Bacillati</taxon>
        <taxon>Bacillota</taxon>
        <taxon>Bacilli</taxon>
        <taxon>Bacillales</taxon>
        <taxon>Bacillaceae</taxon>
        <taxon>Niallia</taxon>
    </lineage>
</organism>
<proteinExistence type="predicted"/>
<evidence type="ECO:0008006" key="4">
    <source>
        <dbReference type="Google" id="ProtNLM"/>
    </source>
</evidence>
<dbReference type="EMBL" id="RZTZ01000008">
    <property type="protein sequence ID" value="RVT59847.1"/>
    <property type="molecule type" value="Genomic_DNA"/>
</dbReference>
<evidence type="ECO:0000256" key="1">
    <source>
        <dbReference type="SAM" id="Phobius"/>
    </source>
</evidence>
<evidence type="ECO:0000313" key="2">
    <source>
        <dbReference type="EMBL" id="RVT59847.1"/>
    </source>
</evidence>
<accession>A0A437K7P9</accession>
<gene>
    <name evidence="2" type="ORF">EM808_18175</name>
</gene>
<evidence type="ECO:0000313" key="3">
    <source>
        <dbReference type="Proteomes" id="UP000288024"/>
    </source>
</evidence>
<feature type="transmembrane region" description="Helical" evidence="1">
    <location>
        <begin position="166"/>
        <end position="185"/>
    </location>
</feature>
<keyword evidence="3" id="KW-1185">Reference proteome</keyword>
<sequence>MKNNAIYVETLIKANIEEVWESTQTPELHEQWDIRFSSISYLLKKTEAEPQSFRYERKLCFGLKVTGWGKSVGTHNKQDGTKTSSLHFGTEQAISPIKEGRGYWQYIPAEEGTIFITQYDYDFQKKGVYGQFIDIFFRPLIGWGTALSFDVLKRWLEKGELPRWQYLRFCCNILISLLFCFVWVYQGVFPKILAHHPLEISMLSSLTSLTGTKAEAAVAIIGIAEIVFGVVWLLYRNKRQLYTLQLIVFPVLTLSAVIAEPSIWAHPFSPVPFNMSLWILSVVGFVLAKDVPTATNCIRKKRMG</sequence>
<keyword evidence="1" id="KW-0812">Transmembrane</keyword>
<name>A0A437K7P9_9BACI</name>
<feature type="transmembrane region" description="Helical" evidence="1">
    <location>
        <begin position="216"/>
        <end position="235"/>
    </location>
</feature>
<reference evidence="2 3" key="1">
    <citation type="submission" date="2019-01" db="EMBL/GenBank/DDBJ databases">
        <title>Bacillus sp. M5HDSG1-1, whole genome shotgun sequence.</title>
        <authorList>
            <person name="Tuo L."/>
        </authorList>
    </citation>
    <scope>NUCLEOTIDE SEQUENCE [LARGE SCALE GENOMIC DNA]</scope>
    <source>
        <strain evidence="2 3">M5HDSG1-1</strain>
    </source>
</reference>
<dbReference type="Proteomes" id="UP000288024">
    <property type="component" value="Unassembled WGS sequence"/>
</dbReference>